<feature type="transmembrane region" description="Helical" evidence="2">
    <location>
        <begin position="97"/>
        <end position="122"/>
    </location>
</feature>
<dbReference type="Proteomes" id="UP000614982">
    <property type="component" value="Unassembled WGS sequence"/>
</dbReference>
<reference evidence="3 4" key="1">
    <citation type="submission" date="2020-05" db="EMBL/GenBank/DDBJ databases">
        <title>Genetic diversity of Pseudomonas cichorii.</title>
        <authorList>
            <person name="Tani S."/>
            <person name="Yagi H."/>
            <person name="Hashimoto S."/>
            <person name="Iiyama K."/>
            <person name="Furuya N."/>
        </authorList>
    </citation>
    <scope>NUCLEOTIDE SEQUENCE [LARGE SCALE GENOMIC DNA]</scope>
    <source>
        <strain evidence="3 4">LMG 2162</strain>
    </source>
</reference>
<feature type="compositionally biased region" description="Basic and acidic residues" evidence="1">
    <location>
        <begin position="399"/>
        <end position="414"/>
    </location>
</feature>
<feature type="transmembrane region" description="Helical" evidence="2">
    <location>
        <begin position="159"/>
        <end position="178"/>
    </location>
</feature>
<evidence type="ECO:0000256" key="1">
    <source>
        <dbReference type="SAM" id="MobiDB-lite"/>
    </source>
</evidence>
<gene>
    <name evidence="3" type="ORF">PSCICP_24950</name>
</gene>
<keyword evidence="2" id="KW-0472">Membrane</keyword>
<feature type="region of interest" description="Disordered" evidence="1">
    <location>
        <begin position="395"/>
        <end position="414"/>
    </location>
</feature>
<dbReference type="EMBL" id="BLWA01000006">
    <property type="protein sequence ID" value="GFM92523.1"/>
    <property type="molecule type" value="Genomic_DNA"/>
</dbReference>
<keyword evidence="4" id="KW-1185">Reference proteome</keyword>
<protein>
    <recommendedName>
        <fullName evidence="5">Transmembrane protein</fullName>
    </recommendedName>
</protein>
<evidence type="ECO:0000256" key="2">
    <source>
        <dbReference type="SAM" id="Phobius"/>
    </source>
</evidence>
<comment type="caution">
    <text evidence="3">The sequence shown here is derived from an EMBL/GenBank/DDBJ whole genome shotgun (WGS) entry which is preliminary data.</text>
</comment>
<keyword evidence="2" id="KW-0812">Transmembrane</keyword>
<accession>A0ABQ1DNG6</accession>
<feature type="region of interest" description="Disordered" evidence="1">
    <location>
        <begin position="1"/>
        <end position="27"/>
    </location>
</feature>
<sequence length="414" mass="47763">MNANIDTPYANSAYRSDNKGSLPPPSSHAHLNRNGLFDTHLAFGHYAELDPATEITLQLECEEHQTYQKQEERGEKREVYFDAKRWRFQNSSKIPHLLFLSKLMAFPFTWALWGMGTFYAVILELAYGNVTTEITVLIAALSVGLMFTSLTLYMTGKEIVHYIQIAGLLICTSLVLWLKGSLFGNSEMHISFWLGTFLYFMGAIGFDCLLWLHSKVSRHDGSEFNRVDGMVRFKRRFRRLFVAPFEEFDPVLTLLPSGYGSHDYTITLYHRYTNKKIYLATKMHSLGLDKANTLAFWDCLQRYMDVTQPLPDLPVLEQSRHLDPVTAAHDASTDRNPRRWRDQALTGWKTSGEKKLNEQLQSYPWQQQPCVIKSRLSEELTIEAWYRAQEAKGIQATPKAEDFARRADYDESQI</sequence>
<feature type="transmembrane region" description="Helical" evidence="2">
    <location>
        <begin position="190"/>
        <end position="212"/>
    </location>
</feature>
<evidence type="ECO:0008006" key="5">
    <source>
        <dbReference type="Google" id="ProtNLM"/>
    </source>
</evidence>
<keyword evidence="2" id="KW-1133">Transmembrane helix</keyword>
<dbReference type="RefSeq" id="WP_236249390.1">
    <property type="nucleotide sequence ID" value="NZ_BLVX01000006.1"/>
</dbReference>
<proteinExistence type="predicted"/>
<organism evidence="3 4">
    <name type="scientific">Pseudomonas cichorii</name>
    <dbReference type="NCBI Taxonomy" id="36746"/>
    <lineage>
        <taxon>Bacteria</taxon>
        <taxon>Pseudomonadati</taxon>
        <taxon>Pseudomonadota</taxon>
        <taxon>Gammaproteobacteria</taxon>
        <taxon>Pseudomonadales</taxon>
        <taxon>Pseudomonadaceae</taxon>
        <taxon>Pseudomonas</taxon>
    </lineage>
</organism>
<evidence type="ECO:0000313" key="3">
    <source>
        <dbReference type="EMBL" id="GFM92523.1"/>
    </source>
</evidence>
<evidence type="ECO:0000313" key="4">
    <source>
        <dbReference type="Proteomes" id="UP000614982"/>
    </source>
</evidence>
<name>A0ABQ1DNG6_PSECI</name>
<feature type="compositionally biased region" description="Polar residues" evidence="1">
    <location>
        <begin position="1"/>
        <end position="15"/>
    </location>
</feature>
<feature type="transmembrane region" description="Helical" evidence="2">
    <location>
        <begin position="134"/>
        <end position="152"/>
    </location>
</feature>